<evidence type="ECO:0000313" key="3">
    <source>
        <dbReference type="Proteomes" id="UP000467841"/>
    </source>
</evidence>
<name>A0A6D2KRH6_9BRAS</name>
<organism evidence="2 3">
    <name type="scientific">Microthlaspi erraticum</name>
    <dbReference type="NCBI Taxonomy" id="1685480"/>
    <lineage>
        <taxon>Eukaryota</taxon>
        <taxon>Viridiplantae</taxon>
        <taxon>Streptophyta</taxon>
        <taxon>Embryophyta</taxon>
        <taxon>Tracheophyta</taxon>
        <taxon>Spermatophyta</taxon>
        <taxon>Magnoliopsida</taxon>
        <taxon>eudicotyledons</taxon>
        <taxon>Gunneridae</taxon>
        <taxon>Pentapetalae</taxon>
        <taxon>rosids</taxon>
        <taxon>malvids</taxon>
        <taxon>Brassicales</taxon>
        <taxon>Brassicaceae</taxon>
        <taxon>Coluteocarpeae</taxon>
        <taxon>Microthlaspi</taxon>
    </lineage>
</organism>
<feature type="compositionally biased region" description="Low complexity" evidence="1">
    <location>
        <begin position="154"/>
        <end position="163"/>
    </location>
</feature>
<feature type="region of interest" description="Disordered" evidence="1">
    <location>
        <begin position="1"/>
        <end position="187"/>
    </location>
</feature>
<comment type="caution">
    <text evidence="2">The sequence shown here is derived from an EMBL/GenBank/DDBJ whole genome shotgun (WGS) entry which is preliminary data.</text>
</comment>
<gene>
    <name evidence="2" type="ORF">MERR_LOCUS44496</name>
</gene>
<keyword evidence="3" id="KW-1185">Reference proteome</keyword>
<dbReference type="AlphaFoldDB" id="A0A6D2KRH6"/>
<reference evidence="2" key="1">
    <citation type="submission" date="2020-01" db="EMBL/GenBank/DDBJ databases">
        <authorList>
            <person name="Mishra B."/>
        </authorList>
    </citation>
    <scope>NUCLEOTIDE SEQUENCE [LARGE SCALE GENOMIC DNA]</scope>
</reference>
<dbReference type="Proteomes" id="UP000467841">
    <property type="component" value="Unassembled WGS sequence"/>
</dbReference>
<feature type="compositionally biased region" description="Polar residues" evidence="1">
    <location>
        <begin position="1"/>
        <end position="11"/>
    </location>
</feature>
<accession>A0A6D2KRH6</accession>
<evidence type="ECO:0000256" key="1">
    <source>
        <dbReference type="SAM" id="MobiDB-lite"/>
    </source>
</evidence>
<proteinExistence type="predicted"/>
<feature type="non-terminal residue" evidence="2">
    <location>
        <position position="1"/>
    </location>
</feature>
<dbReference type="EMBL" id="CACVBM020001683">
    <property type="protein sequence ID" value="CAA7057260.1"/>
    <property type="molecule type" value="Genomic_DNA"/>
</dbReference>
<feature type="compositionally biased region" description="Basic and acidic residues" evidence="1">
    <location>
        <begin position="131"/>
        <end position="153"/>
    </location>
</feature>
<evidence type="ECO:0000313" key="2">
    <source>
        <dbReference type="EMBL" id="CAA7057260.1"/>
    </source>
</evidence>
<sequence length="187" mass="20597">AKFGGANSSSIELGVKTRKVKRSYSQKSEDCSRRPIENQRPNRAAGWPRNDVPRSAKTYHPLSRPKSTGRSPHDPGNMSRGRPPPHATPHDRAARAGKQSLAAAQPMYRAESVRPGSIVPSGRRFIGQFHPSDHTADTKIRPRPFRLEPHDPTVRPTVPTDRPNAAVDPKPFLKPNPHNSSPKPAPT</sequence>
<feature type="compositionally biased region" description="Polar residues" evidence="1">
    <location>
        <begin position="177"/>
        <end position="187"/>
    </location>
</feature>
<protein>
    <submittedName>
        <fullName evidence="2">Uncharacterized protein</fullName>
    </submittedName>
</protein>
<feature type="compositionally biased region" description="Basic and acidic residues" evidence="1">
    <location>
        <begin position="27"/>
        <end position="37"/>
    </location>
</feature>